<feature type="chain" id="PRO_5008897994" description="Protein quiver" evidence="1">
    <location>
        <begin position="27"/>
        <end position="201"/>
    </location>
</feature>
<feature type="signal peptide" evidence="1">
    <location>
        <begin position="1"/>
        <end position="26"/>
    </location>
</feature>
<protein>
    <recommendedName>
        <fullName evidence="4">Protein quiver</fullName>
    </recommendedName>
</protein>
<accession>A0A1D1V405</accession>
<proteinExistence type="predicted"/>
<name>A0A1D1V405_RAMVA</name>
<reference evidence="2 3" key="1">
    <citation type="journal article" date="2016" name="Nat. Commun.">
        <title>Extremotolerant tardigrade genome and improved radiotolerance of human cultured cells by tardigrade-unique protein.</title>
        <authorList>
            <person name="Hashimoto T."/>
            <person name="Horikawa D.D."/>
            <person name="Saito Y."/>
            <person name="Kuwahara H."/>
            <person name="Kozuka-Hata H."/>
            <person name="Shin-I T."/>
            <person name="Minakuchi Y."/>
            <person name="Ohishi K."/>
            <person name="Motoyama A."/>
            <person name="Aizu T."/>
            <person name="Enomoto A."/>
            <person name="Kondo K."/>
            <person name="Tanaka S."/>
            <person name="Hara Y."/>
            <person name="Koshikawa S."/>
            <person name="Sagara H."/>
            <person name="Miura T."/>
            <person name="Yokobori S."/>
            <person name="Miyagawa K."/>
            <person name="Suzuki Y."/>
            <person name="Kubo T."/>
            <person name="Oyama M."/>
            <person name="Kohara Y."/>
            <person name="Fujiyama A."/>
            <person name="Arakawa K."/>
            <person name="Katayama T."/>
            <person name="Toyoda A."/>
            <person name="Kunieda T."/>
        </authorList>
    </citation>
    <scope>NUCLEOTIDE SEQUENCE [LARGE SCALE GENOMIC DNA]</scope>
    <source>
        <strain evidence="2 3">YOKOZUNA-1</strain>
    </source>
</reference>
<evidence type="ECO:0000313" key="3">
    <source>
        <dbReference type="Proteomes" id="UP000186922"/>
    </source>
</evidence>
<keyword evidence="3" id="KW-1185">Reference proteome</keyword>
<dbReference type="Proteomes" id="UP000186922">
    <property type="component" value="Unassembled WGS sequence"/>
</dbReference>
<evidence type="ECO:0008006" key="4">
    <source>
        <dbReference type="Google" id="ProtNLM"/>
    </source>
</evidence>
<dbReference type="AlphaFoldDB" id="A0A1D1V405"/>
<gene>
    <name evidence="2" type="primary">RvY_07917</name>
    <name evidence="2" type="synonym">RvY_07917.1</name>
    <name evidence="2" type="ORF">RvY_07917-1</name>
</gene>
<comment type="caution">
    <text evidence="2">The sequence shown here is derived from an EMBL/GenBank/DDBJ whole genome shotgun (WGS) entry which is preliminary data.</text>
</comment>
<evidence type="ECO:0000256" key="1">
    <source>
        <dbReference type="SAM" id="SignalP"/>
    </source>
</evidence>
<dbReference type="EMBL" id="BDGG01000003">
    <property type="protein sequence ID" value="GAU96479.1"/>
    <property type="molecule type" value="Genomic_DNA"/>
</dbReference>
<organism evidence="2 3">
    <name type="scientific">Ramazzottius varieornatus</name>
    <name type="common">Water bear</name>
    <name type="synonym">Tardigrade</name>
    <dbReference type="NCBI Taxonomy" id="947166"/>
    <lineage>
        <taxon>Eukaryota</taxon>
        <taxon>Metazoa</taxon>
        <taxon>Ecdysozoa</taxon>
        <taxon>Tardigrada</taxon>
        <taxon>Eutardigrada</taxon>
        <taxon>Parachela</taxon>
        <taxon>Hypsibioidea</taxon>
        <taxon>Ramazzottiidae</taxon>
        <taxon>Ramazzottius</taxon>
    </lineage>
</organism>
<evidence type="ECO:0000313" key="2">
    <source>
        <dbReference type="EMBL" id="GAU96479.1"/>
    </source>
</evidence>
<sequence>MEIYSPRKFALECTIWLVTMGLAVVAKDPLKCLQCKNYDKFFTDPIQSRVDCSDASNYVETTCDASSNFCLKAIGKVSGNGRLTPGVPTEGNTGANFPTGNSGASSDIVLRGCVGPEALLVFNPDGNSYRSEGGCQSGRREVPVPYEASYASNSTPTYLFDGTYCLCRNDRCNGAASSTPDGYRWAIFITLLTSFLTTFLY</sequence>
<keyword evidence="1" id="KW-0732">Signal</keyword>